<dbReference type="Proteomes" id="UP000425960">
    <property type="component" value="Chromosome"/>
</dbReference>
<gene>
    <name evidence="2" type="ORF">DSCO28_02320</name>
</gene>
<dbReference type="AlphaFoldDB" id="A0A5K7ZFD2"/>
<evidence type="ECO:0008006" key="4">
    <source>
        <dbReference type="Google" id="ProtNLM"/>
    </source>
</evidence>
<dbReference type="EMBL" id="AP021876">
    <property type="protein sequence ID" value="BBO79666.1"/>
    <property type="molecule type" value="Genomic_DNA"/>
</dbReference>
<dbReference type="Pfam" id="PF13646">
    <property type="entry name" value="HEAT_2"/>
    <property type="match status" value="1"/>
</dbReference>
<evidence type="ECO:0000256" key="1">
    <source>
        <dbReference type="SAM" id="SignalP"/>
    </source>
</evidence>
<accession>A0A5K7ZFD2</accession>
<dbReference type="RefSeq" id="WP_155320807.1">
    <property type="nucleotide sequence ID" value="NZ_AP021876.1"/>
</dbReference>
<feature type="chain" id="PRO_5024350398" description="PBS lyase" evidence="1">
    <location>
        <begin position="24"/>
        <end position="249"/>
    </location>
</feature>
<name>A0A5K7ZFD2_9BACT</name>
<feature type="signal peptide" evidence="1">
    <location>
        <begin position="1"/>
        <end position="23"/>
    </location>
</feature>
<organism evidence="2 3">
    <name type="scientific">Desulfosarcina ovata subsp. sediminis</name>
    <dbReference type="NCBI Taxonomy" id="885957"/>
    <lineage>
        <taxon>Bacteria</taxon>
        <taxon>Pseudomonadati</taxon>
        <taxon>Thermodesulfobacteriota</taxon>
        <taxon>Desulfobacteria</taxon>
        <taxon>Desulfobacterales</taxon>
        <taxon>Desulfosarcinaceae</taxon>
        <taxon>Desulfosarcina</taxon>
    </lineage>
</organism>
<dbReference type="SUPFAM" id="SSF48371">
    <property type="entry name" value="ARM repeat"/>
    <property type="match status" value="1"/>
</dbReference>
<reference evidence="2 3" key="1">
    <citation type="submission" date="2019-11" db="EMBL/GenBank/DDBJ databases">
        <title>Comparative genomics of hydrocarbon-degrading Desulfosarcina strains.</title>
        <authorList>
            <person name="Watanabe M."/>
            <person name="Kojima H."/>
            <person name="Fukui M."/>
        </authorList>
    </citation>
    <scope>NUCLEOTIDE SEQUENCE [LARGE SCALE GENOMIC DNA]</scope>
    <source>
        <strain evidence="2 3">28bB2T</strain>
    </source>
</reference>
<dbReference type="InterPro" id="IPR016024">
    <property type="entry name" value="ARM-type_fold"/>
</dbReference>
<protein>
    <recommendedName>
        <fullName evidence="4">PBS lyase</fullName>
    </recommendedName>
</protein>
<evidence type="ECO:0000313" key="3">
    <source>
        <dbReference type="Proteomes" id="UP000425960"/>
    </source>
</evidence>
<dbReference type="KEGG" id="dov:DSCO28_02320"/>
<proteinExistence type="predicted"/>
<dbReference type="Gene3D" id="1.25.10.10">
    <property type="entry name" value="Leucine-rich Repeat Variant"/>
    <property type="match status" value="1"/>
</dbReference>
<dbReference type="PROSITE" id="PS51257">
    <property type="entry name" value="PROKAR_LIPOPROTEIN"/>
    <property type="match status" value="1"/>
</dbReference>
<keyword evidence="1" id="KW-0732">Signal</keyword>
<sequence>MKRHGAICLAVLALLAASCEAKMNNTPENSQSATRAVESDIPALIVKLNAANPADRREAAADLGANGKRASQAADALNAAAQQDEDAMVRVAAAQALWQVSGQPEKALDALRGELDKQTARYRKLAAIEDAQADDAHFDALFATLNQIRSIARVLGKMGPEASAAAPDLMTVLNERIGKGYEDLVPPVVLALGQMGPGAATVLPDLERFRQTDLGEQNRDVIAAAIAGIKGMVRSTRQSAHPDPITNPD</sequence>
<evidence type="ECO:0000313" key="2">
    <source>
        <dbReference type="EMBL" id="BBO79666.1"/>
    </source>
</evidence>
<dbReference type="InterPro" id="IPR011989">
    <property type="entry name" value="ARM-like"/>
</dbReference>